<evidence type="ECO:0000313" key="10">
    <source>
        <dbReference type="EMBL" id="CAD9343319.1"/>
    </source>
</evidence>
<dbReference type="InterPro" id="IPR013822">
    <property type="entry name" value="Signal_recog_particl_SRP54_hlx"/>
</dbReference>
<dbReference type="InterPro" id="IPR027417">
    <property type="entry name" value="P-loop_NTPase"/>
</dbReference>
<feature type="region of interest" description="Disordered" evidence="8">
    <location>
        <begin position="85"/>
        <end position="177"/>
    </location>
</feature>
<dbReference type="GO" id="GO:0006614">
    <property type="term" value="P:SRP-dependent cotranslational protein targeting to membrane"/>
    <property type="evidence" value="ECO:0007669"/>
    <property type="project" value="InterPro"/>
</dbReference>
<dbReference type="InterPro" id="IPR042101">
    <property type="entry name" value="SRP54_N_sf"/>
</dbReference>
<accession>A0A7S2EM10</accession>
<name>A0A7S2EM10_9STRA</name>
<dbReference type="SMART" id="SM00963">
    <property type="entry name" value="SRP54_N"/>
    <property type="match status" value="1"/>
</dbReference>
<evidence type="ECO:0000256" key="8">
    <source>
        <dbReference type="SAM" id="MobiDB-lite"/>
    </source>
</evidence>
<dbReference type="GO" id="GO:0003924">
    <property type="term" value="F:GTPase activity"/>
    <property type="evidence" value="ECO:0007669"/>
    <property type="project" value="TreeGrafter"/>
</dbReference>
<dbReference type="PROSITE" id="PS00300">
    <property type="entry name" value="SRP54"/>
    <property type="match status" value="1"/>
</dbReference>
<dbReference type="AlphaFoldDB" id="A0A7S2EM10"/>
<dbReference type="InterPro" id="IPR000897">
    <property type="entry name" value="SRP54_GTPase_dom"/>
</dbReference>
<feature type="compositionally biased region" description="Acidic residues" evidence="8">
    <location>
        <begin position="236"/>
        <end position="251"/>
    </location>
</feature>
<protein>
    <recommendedName>
        <fullName evidence="9">SRP54-type proteins GTP-binding domain-containing protein</fullName>
    </recommendedName>
</protein>
<evidence type="ECO:0000256" key="5">
    <source>
        <dbReference type="ARBA" id="ARBA00023134"/>
    </source>
</evidence>
<feature type="compositionally biased region" description="Low complexity" evidence="8">
    <location>
        <begin position="86"/>
        <end position="97"/>
    </location>
</feature>
<reference evidence="10" key="1">
    <citation type="submission" date="2021-01" db="EMBL/GenBank/DDBJ databases">
        <authorList>
            <person name="Corre E."/>
            <person name="Pelletier E."/>
            <person name="Niang G."/>
            <person name="Scheremetjew M."/>
            <person name="Finn R."/>
            <person name="Kale V."/>
            <person name="Holt S."/>
            <person name="Cochrane G."/>
            <person name="Meng A."/>
            <person name="Brown T."/>
            <person name="Cohen L."/>
        </authorList>
    </citation>
    <scope>NUCLEOTIDE SEQUENCE</scope>
    <source>
        <strain evidence="10">Pop2</strain>
    </source>
</reference>
<dbReference type="PANTHER" id="PTHR43134">
    <property type="entry name" value="SIGNAL RECOGNITION PARTICLE RECEPTOR SUBUNIT ALPHA"/>
    <property type="match status" value="1"/>
</dbReference>
<keyword evidence="5" id="KW-0342">GTP-binding</keyword>
<evidence type="ECO:0000256" key="6">
    <source>
        <dbReference type="ARBA" id="ARBA00023136"/>
    </source>
</evidence>
<feature type="domain" description="SRP54-type proteins GTP-binding" evidence="9">
    <location>
        <begin position="547"/>
        <end position="560"/>
    </location>
</feature>
<dbReference type="Pfam" id="PF02881">
    <property type="entry name" value="SRP54_N"/>
    <property type="match status" value="1"/>
</dbReference>
<comment type="subcellular location">
    <subcellularLocation>
        <location evidence="1">Endoplasmic reticulum membrane</location>
        <topology evidence="1">Peripheral membrane protein</topology>
        <orientation evidence="1">Cytoplasmic side</orientation>
    </subcellularLocation>
</comment>
<dbReference type="EMBL" id="HBGN01027517">
    <property type="protein sequence ID" value="CAD9343319.1"/>
    <property type="molecule type" value="Transcribed_RNA"/>
</dbReference>
<dbReference type="InterPro" id="IPR036225">
    <property type="entry name" value="SRP/SRP_N"/>
</dbReference>
<dbReference type="GO" id="GO:0005789">
    <property type="term" value="C:endoplasmic reticulum membrane"/>
    <property type="evidence" value="ECO:0007669"/>
    <property type="project" value="UniProtKB-SubCell"/>
</dbReference>
<feature type="compositionally biased region" description="Basic and acidic residues" evidence="8">
    <location>
        <begin position="168"/>
        <end position="177"/>
    </location>
</feature>
<evidence type="ECO:0000256" key="1">
    <source>
        <dbReference type="ARBA" id="ARBA00004397"/>
    </source>
</evidence>
<dbReference type="SUPFAM" id="SSF47364">
    <property type="entry name" value="Domain of the SRP/SRP receptor G-proteins"/>
    <property type="match status" value="1"/>
</dbReference>
<dbReference type="SMART" id="SM00382">
    <property type="entry name" value="AAA"/>
    <property type="match status" value="1"/>
</dbReference>
<evidence type="ECO:0000256" key="7">
    <source>
        <dbReference type="ARBA" id="ARBA00023170"/>
    </source>
</evidence>
<dbReference type="GO" id="GO:0005047">
    <property type="term" value="F:signal recognition particle binding"/>
    <property type="evidence" value="ECO:0007669"/>
    <property type="project" value="TreeGrafter"/>
</dbReference>
<keyword evidence="4" id="KW-0256">Endoplasmic reticulum</keyword>
<evidence type="ECO:0000256" key="3">
    <source>
        <dbReference type="ARBA" id="ARBA00022741"/>
    </source>
</evidence>
<dbReference type="Gene3D" id="1.20.120.140">
    <property type="entry name" value="Signal recognition particle SRP54, nucleotide-binding domain"/>
    <property type="match status" value="1"/>
</dbReference>
<dbReference type="SUPFAM" id="SSF52540">
    <property type="entry name" value="P-loop containing nucleoside triphosphate hydrolases"/>
    <property type="match status" value="1"/>
</dbReference>
<dbReference type="InterPro" id="IPR003593">
    <property type="entry name" value="AAA+_ATPase"/>
</dbReference>
<proteinExistence type="inferred from homology"/>
<dbReference type="SMART" id="SM00962">
    <property type="entry name" value="SRP54"/>
    <property type="match status" value="1"/>
</dbReference>
<feature type="compositionally biased region" description="Acidic residues" evidence="8">
    <location>
        <begin position="104"/>
        <end position="117"/>
    </location>
</feature>
<dbReference type="Pfam" id="PF00448">
    <property type="entry name" value="SRP54"/>
    <property type="match status" value="1"/>
</dbReference>
<comment type="similarity">
    <text evidence="2">Belongs to the GTP-binding SRP family.</text>
</comment>
<keyword evidence="7" id="KW-0675">Receptor</keyword>
<dbReference type="PANTHER" id="PTHR43134:SF1">
    <property type="entry name" value="SIGNAL RECOGNITION PARTICLE RECEPTOR SUBUNIT ALPHA"/>
    <property type="match status" value="1"/>
</dbReference>
<dbReference type="GO" id="GO:0005525">
    <property type="term" value="F:GTP binding"/>
    <property type="evidence" value="ECO:0007669"/>
    <property type="project" value="UniProtKB-KW"/>
</dbReference>
<keyword evidence="6" id="KW-0472">Membrane</keyword>
<feature type="region of interest" description="Disordered" evidence="8">
    <location>
        <begin position="236"/>
        <end position="260"/>
    </location>
</feature>
<dbReference type="CDD" id="cd17876">
    <property type="entry name" value="SRalpha_C"/>
    <property type="match status" value="1"/>
</dbReference>
<keyword evidence="3" id="KW-0547">Nucleotide-binding</keyword>
<evidence type="ECO:0000256" key="4">
    <source>
        <dbReference type="ARBA" id="ARBA00022824"/>
    </source>
</evidence>
<evidence type="ECO:0000256" key="2">
    <source>
        <dbReference type="ARBA" id="ARBA00008531"/>
    </source>
</evidence>
<dbReference type="FunFam" id="3.40.50.300:FF:000188">
    <property type="entry name" value="signal recognition particle receptor subunit alpha"/>
    <property type="match status" value="1"/>
</dbReference>
<sequence length="574" mass="62314">MEKRKIGWLWHFIRKLCCDTRLIWIRPSGFGICCEVFYESMHFFYHNVAPSKQSENGFMVLPCPPDKTMFDAMFRALLRRSETMGRRAQGGSAAAGSESFNQADFEDDDMDENDDPAEVGKKNGLSDDNDGSIDVAAGIARVKERQRRKNQSTSTTANEGKASKKGKEKTVWHDGKGKVTKSALANLDRSKEQDKSSALDSIDAAVADDSNALAEARAAYLPASGETPLWEEEDILDDYDDDGGSDEDGEEGGGGWGSSLKGLFSQMSGNKVLTSSDLDAPLDDMQKMLTSKNVANDIAKEICDSVRSKLVGKKMQSFMRVKTAVRHALEASIEKILRPAHNRDVDLLRSAIAKREKGKGFFASKSKPTRPYVIVMIGINGVGKSTSLAKIAYYLKSNGCSPLLAACDTFRSGAVEQLNVHAKCLGVPLYHKGYAKDPSAVAKAAIDHAAQEGNDVVLVDTAGRMQNNVPLMKALSKLVVENDPDLVLFVCEALVGNDGMDQLFMFDKALSSGGHSRQIDGIVLTKFDTVSDKVGAALTMTHLTGAPVVFVGTGQKYNHLKKLGAQSVIKSIFT</sequence>
<evidence type="ECO:0000259" key="9">
    <source>
        <dbReference type="PROSITE" id="PS00300"/>
    </source>
</evidence>
<organism evidence="10">
    <name type="scientific">Ditylum brightwellii</name>
    <dbReference type="NCBI Taxonomy" id="49249"/>
    <lineage>
        <taxon>Eukaryota</taxon>
        <taxon>Sar</taxon>
        <taxon>Stramenopiles</taxon>
        <taxon>Ochrophyta</taxon>
        <taxon>Bacillariophyta</taxon>
        <taxon>Mediophyceae</taxon>
        <taxon>Lithodesmiophycidae</taxon>
        <taxon>Lithodesmiales</taxon>
        <taxon>Lithodesmiaceae</taxon>
        <taxon>Ditylum</taxon>
    </lineage>
</organism>
<dbReference type="Gene3D" id="3.40.50.300">
    <property type="entry name" value="P-loop containing nucleotide triphosphate hydrolases"/>
    <property type="match status" value="1"/>
</dbReference>
<gene>
    <name evidence="10" type="ORF">DBRI1063_LOCUS17768</name>
</gene>